<proteinExistence type="predicted"/>
<dbReference type="InterPro" id="IPR029044">
    <property type="entry name" value="Nucleotide-diphossugar_trans"/>
</dbReference>
<dbReference type="Proteomes" id="UP000027661">
    <property type="component" value="Unassembled WGS sequence"/>
</dbReference>
<dbReference type="EMBL" id="JNHM01000011">
    <property type="protein sequence ID" value="KDS55997.1"/>
    <property type="molecule type" value="Genomic_DNA"/>
</dbReference>
<reference evidence="2 3" key="1">
    <citation type="submission" date="2014-04" db="EMBL/GenBank/DDBJ databases">
        <authorList>
            <person name="Sears C."/>
            <person name="Carroll K."/>
            <person name="Sack B.R."/>
            <person name="Qadri F."/>
            <person name="Myers L.L."/>
            <person name="Chung G.-T."/>
            <person name="Escheverria P."/>
            <person name="Fraser C.M."/>
            <person name="Sadzewicz L."/>
            <person name="Shefchek K.A."/>
            <person name="Tallon L."/>
            <person name="Das S.P."/>
            <person name="Daugherty S."/>
            <person name="Mongodin E.F."/>
        </authorList>
    </citation>
    <scope>NUCLEOTIDE SEQUENCE [LARGE SCALE GENOMIC DNA]</scope>
    <source>
        <strain evidence="2 3">3975 RP4</strain>
    </source>
</reference>
<dbReference type="AlphaFoldDB" id="A0A069SVE5"/>
<dbReference type="PANTHER" id="PTHR22916">
    <property type="entry name" value="GLYCOSYLTRANSFERASE"/>
    <property type="match status" value="1"/>
</dbReference>
<evidence type="ECO:0000259" key="1">
    <source>
        <dbReference type="Pfam" id="PF00535"/>
    </source>
</evidence>
<comment type="caution">
    <text evidence="2">The sequence shown here is derived from an EMBL/GenBank/DDBJ whole genome shotgun (WGS) entry which is preliminary data.</text>
</comment>
<name>A0A069SVE5_PHOVU</name>
<dbReference type="RefSeq" id="WP_032952459.1">
    <property type="nucleotide sequence ID" value="NZ_JNHM01000011.1"/>
</dbReference>
<organism evidence="2 3">
    <name type="scientific">Phocaeicola vulgatus str. 3975 RP4</name>
    <dbReference type="NCBI Taxonomy" id="1339352"/>
    <lineage>
        <taxon>Bacteria</taxon>
        <taxon>Pseudomonadati</taxon>
        <taxon>Bacteroidota</taxon>
        <taxon>Bacteroidia</taxon>
        <taxon>Bacteroidales</taxon>
        <taxon>Bacteroidaceae</taxon>
        <taxon>Phocaeicola</taxon>
    </lineage>
</organism>
<feature type="domain" description="Glycosyltransferase 2-like" evidence="1">
    <location>
        <begin position="10"/>
        <end position="169"/>
    </location>
</feature>
<dbReference type="PATRIC" id="fig|1339352.3.peg.701"/>
<dbReference type="CDD" id="cd00761">
    <property type="entry name" value="Glyco_tranf_GTA_type"/>
    <property type="match status" value="1"/>
</dbReference>
<dbReference type="GO" id="GO:0016758">
    <property type="term" value="F:hexosyltransferase activity"/>
    <property type="evidence" value="ECO:0007669"/>
    <property type="project" value="UniProtKB-ARBA"/>
</dbReference>
<accession>A0A069SVE5</accession>
<dbReference type="SUPFAM" id="SSF53448">
    <property type="entry name" value="Nucleotide-diphospho-sugar transferases"/>
    <property type="match status" value="1"/>
</dbReference>
<dbReference type="Pfam" id="PF00535">
    <property type="entry name" value="Glycos_transf_2"/>
    <property type="match status" value="1"/>
</dbReference>
<keyword evidence="2" id="KW-0808">Transferase</keyword>
<dbReference type="InterPro" id="IPR001173">
    <property type="entry name" value="Glyco_trans_2-like"/>
</dbReference>
<evidence type="ECO:0000313" key="2">
    <source>
        <dbReference type="EMBL" id="KDS55997.1"/>
    </source>
</evidence>
<sequence length="316" mass="37161">MTKNTSYHYSIIIPHKNTPRLLERCLCSIPTWDEIQIIIIDDNSNSESVDFSHFPGNGRKNTEILFTKEGKGAGYARNIGLSHARGKWIIFADADDFFTADCFTILNEYMDSPHEVIYFNVRFVMSDNPSQESRRGTYYTNFFNDVNPENKLRYQSQVPWGKMIRRSFLSTFHIQFDETRIANDVYFSCLVGIYAPKATTDRRIIYYCTESGQSLAMSKQDRESLIIRFNASMKCNRLLRQEKIHYYLSPLPWCIPSAKIKEWLPAKYFFEYLFFFRLQAFKELYYAFSAILSHMNEPATKETDNQCNKKTTNLRE</sequence>
<evidence type="ECO:0000313" key="3">
    <source>
        <dbReference type="Proteomes" id="UP000027661"/>
    </source>
</evidence>
<protein>
    <submittedName>
        <fullName evidence="2">Glycosyl transferase 2 family protein</fullName>
    </submittedName>
</protein>
<dbReference type="Gene3D" id="3.90.550.10">
    <property type="entry name" value="Spore Coat Polysaccharide Biosynthesis Protein SpsA, Chain A"/>
    <property type="match status" value="1"/>
</dbReference>
<gene>
    <name evidence="2" type="ORF">M099_0728</name>
</gene>
<dbReference type="PANTHER" id="PTHR22916:SF3">
    <property type="entry name" value="UDP-GLCNAC:BETAGAL BETA-1,3-N-ACETYLGLUCOSAMINYLTRANSFERASE-LIKE PROTEIN 1"/>
    <property type="match status" value="1"/>
</dbReference>